<organism evidence="1 2">
    <name type="scientific">Sporocytophaga myxococcoides</name>
    <dbReference type="NCBI Taxonomy" id="153721"/>
    <lineage>
        <taxon>Bacteria</taxon>
        <taxon>Pseudomonadati</taxon>
        <taxon>Bacteroidota</taxon>
        <taxon>Cytophagia</taxon>
        <taxon>Cytophagales</taxon>
        <taxon>Cytophagaceae</taxon>
        <taxon>Sporocytophaga</taxon>
    </lineage>
</organism>
<dbReference type="RefSeq" id="WP_045458869.1">
    <property type="nucleotide sequence ID" value="NZ_BBLT01000001.1"/>
</dbReference>
<name>A0A098LBE9_9BACT</name>
<keyword evidence="2" id="KW-1185">Reference proteome</keyword>
<comment type="caution">
    <text evidence="1">The sequence shown here is derived from an EMBL/GenBank/DDBJ whole genome shotgun (WGS) entry which is preliminary data.</text>
</comment>
<sequence>MKLQKSATEQFGIVQANRISVLVNDYVYPVQYEYLCYTFNPGNRLKGELRIEPNIVPGSKAISPRYGFVTVLSISNGIAYLKGNKMKCEVRNLAPISAPIIVFIPQILIV</sequence>
<evidence type="ECO:0000313" key="2">
    <source>
        <dbReference type="Proteomes" id="UP000030185"/>
    </source>
</evidence>
<accession>A0A098LBE9</accession>
<dbReference type="AlphaFoldDB" id="A0A098LBE9"/>
<dbReference type="OrthoDB" id="9836959at2"/>
<gene>
    <name evidence="1" type="ORF">MYP_900</name>
</gene>
<evidence type="ECO:0000313" key="1">
    <source>
        <dbReference type="EMBL" id="GAL83673.1"/>
    </source>
</evidence>
<proteinExistence type="predicted"/>
<dbReference type="Proteomes" id="UP000030185">
    <property type="component" value="Unassembled WGS sequence"/>
</dbReference>
<protein>
    <submittedName>
        <fullName evidence="1">Uncharacterized protein</fullName>
    </submittedName>
</protein>
<dbReference type="EMBL" id="BBLT01000001">
    <property type="protein sequence ID" value="GAL83673.1"/>
    <property type="molecule type" value="Genomic_DNA"/>
</dbReference>
<reference evidence="1 2" key="1">
    <citation type="submission" date="2014-09" db="EMBL/GenBank/DDBJ databases">
        <title>Sporocytophaga myxococcoides PG-01 genome sequencing.</title>
        <authorList>
            <person name="Liu L."/>
            <person name="Gao P.J."/>
            <person name="Chen G.J."/>
            <person name="Wang L.S."/>
        </authorList>
    </citation>
    <scope>NUCLEOTIDE SEQUENCE [LARGE SCALE GENOMIC DNA]</scope>
    <source>
        <strain evidence="1 2">PG-01</strain>
    </source>
</reference>